<dbReference type="Pfam" id="PF00027">
    <property type="entry name" value="cNMP_binding"/>
    <property type="match status" value="1"/>
</dbReference>
<dbReference type="InterPro" id="IPR014710">
    <property type="entry name" value="RmlC-like_jellyroll"/>
</dbReference>
<feature type="domain" description="Cyclic nucleotide-binding" evidence="2">
    <location>
        <begin position="152"/>
        <end position="268"/>
    </location>
</feature>
<organism evidence="3 4">
    <name type="scientific">Desmophyllum pertusum</name>
    <dbReference type="NCBI Taxonomy" id="174260"/>
    <lineage>
        <taxon>Eukaryota</taxon>
        <taxon>Metazoa</taxon>
        <taxon>Cnidaria</taxon>
        <taxon>Anthozoa</taxon>
        <taxon>Hexacorallia</taxon>
        <taxon>Scleractinia</taxon>
        <taxon>Caryophylliina</taxon>
        <taxon>Caryophylliidae</taxon>
        <taxon>Desmophyllum</taxon>
    </lineage>
</organism>
<gene>
    <name evidence="3" type="primary">SLC9C1_4</name>
    <name evidence="3" type="ORF">OS493_025187</name>
</gene>
<dbReference type="SUPFAM" id="SSF51206">
    <property type="entry name" value="cAMP-binding domain-like"/>
    <property type="match status" value="1"/>
</dbReference>
<dbReference type="GO" id="GO:0005221">
    <property type="term" value="F:intracellularly cyclic nucleotide-activated monoatomic cation channel activity"/>
    <property type="evidence" value="ECO:0007669"/>
    <property type="project" value="InterPro"/>
</dbReference>
<dbReference type="Gene3D" id="2.60.120.10">
    <property type="entry name" value="Jelly Rolls"/>
    <property type="match status" value="1"/>
</dbReference>
<keyword evidence="1" id="KW-0407">Ion channel</keyword>
<dbReference type="GO" id="GO:0044877">
    <property type="term" value="F:protein-containing complex binding"/>
    <property type="evidence" value="ECO:0007669"/>
    <property type="project" value="TreeGrafter"/>
</dbReference>
<evidence type="ECO:0000313" key="3">
    <source>
        <dbReference type="EMBL" id="KAJ7390483.1"/>
    </source>
</evidence>
<sequence>MDVALTVLPKLIDVVNNIINRKLSFGYDVGKGYIIAEEEIIKLVDHMVVDKRIAKDLKQRSEKNRLDVVKSLGLLQREHPGIAISVKTRQAIRTILNNARDVIHELKGGGLLDEAEAGKLESIVEVKMKRQLSAPDSISPQKPMELLRNVVWLEGMQPEAIDFITSAARIKLFEVGDTITRQGEDMTGVYLIVSGMVKMIGVSVARTSYMDGEEPDVGEMIVTTDYISAGNMIGEMGLLTSSRRNSSCTCESSVQAYYITAEDMTEAMKRFPDLVNSLWRVCGVRIAVPLLLDVPNYYNWSKDKIRVMCERSFIATLPKGPNPVFRTTEQMKETILIQGKVTDLDSREIYEGPCVLPKTYRTFKLHYDTDEPKILVISRSHESAMPDDPEDNPSVLDLVGLHSGRGRDGRERRDTIGSEIFGGTEATFRGKRRVTLAGRMSTSIDDSYRRLDPLPDRVQGRKIVVSPMVEDDKGC</sequence>
<dbReference type="Proteomes" id="UP001163046">
    <property type="component" value="Unassembled WGS sequence"/>
</dbReference>
<reference evidence="3" key="1">
    <citation type="submission" date="2023-01" db="EMBL/GenBank/DDBJ databases">
        <title>Genome assembly of the deep-sea coral Lophelia pertusa.</title>
        <authorList>
            <person name="Herrera S."/>
            <person name="Cordes E."/>
        </authorList>
    </citation>
    <scope>NUCLEOTIDE SEQUENCE</scope>
    <source>
        <strain evidence="3">USNM1676648</strain>
        <tissue evidence="3">Polyp</tissue>
    </source>
</reference>
<evidence type="ECO:0000256" key="1">
    <source>
        <dbReference type="ARBA" id="ARBA00023286"/>
    </source>
</evidence>
<dbReference type="AlphaFoldDB" id="A0A9W9ZZ13"/>
<evidence type="ECO:0000259" key="2">
    <source>
        <dbReference type="PROSITE" id="PS50042"/>
    </source>
</evidence>
<accession>A0A9W9ZZ13</accession>
<evidence type="ECO:0000313" key="4">
    <source>
        <dbReference type="Proteomes" id="UP001163046"/>
    </source>
</evidence>
<dbReference type="EMBL" id="MU825416">
    <property type="protein sequence ID" value="KAJ7390483.1"/>
    <property type="molecule type" value="Genomic_DNA"/>
</dbReference>
<dbReference type="PROSITE" id="PS50042">
    <property type="entry name" value="CNMP_BINDING_3"/>
    <property type="match status" value="1"/>
</dbReference>
<proteinExistence type="predicted"/>
<keyword evidence="1" id="KW-1071">Ligand-gated ion channel</keyword>
<keyword evidence="1" id="KW-0406">Ion transport</keyword>
<keyword evidence="1" id="KW-0813">Transport</keyword>
<dbReference type="PANTHER" id="PTHR45638">
    <property type="entry name" value="CYCLIC NUCLEOTIDE-GATED CATION CHANNEL SUBUNIT A"/>
    <property type="match status" value="1"/>
</dbReference>
<dbReference type="InterPro" id="IPR050866">
    <property type="entry name" value="CNG_cation_channel"/>
</dbReference>
<dbReference type="InterPro" id="IPR000595">
    <property type="entry name" value="cNMP-bd_dom"/>
</dbReference>
<dbReference type="CDD" id="cd00038">
    <property type="entry name" value="CAP_ED"/>
    <property type="match status" value="1"/>
</dbReference>
<dbReference type="PANTHER" id="PTHR45638:SF11">
    <property type="entry name" value="CYCLIC NUCLEOTIDE-GATED CATION CHANNEL SUBUNIT A"/>
    <property type="match status" value="1"/>
</dbReference>
<dbReference type="OrthoDB" id="441412at2759"/>
<dbReference type="SMART" id="SM00100">
    <property type="entry name" value="cNMP"/>
    <property type="match status" value="1"/>
</dbReference>
<keyword evidence="4" id="KW-1185">Reference proteome</keyword>
<dbReference type="InterPro" id="IPR018490">
    <property type="entry name" value="cNMP-bd_dom_sf"/>
</dbReference>
<protein>
    <submittedName>
        <fullName evidence="3">Sodium/hydrogen exchanger 10</fullName>
    </submittedName>
</protein>
<name>A0A9W9ZZ13_9CNID</name>
<comment type="caution">
    <text evidence="3">The sequence shown here is derived from an EMBL/GenBank/DDBJ whole genome shotgun (WGS) entry which is preliminary data.</text>
</comment>